<dbReference type="Proteomes" id="UP000093819">
    <property type="component" value="Unassembled WGS sequence"/>
</dbReference>
<sequence length="271" mass="29330">MPESKLANLDVAVIGAGPTGLMLACELAMRGVRVSVLERRQESTNITRAFAIHARTLELLDSRGLVDDVLKRGFAVGSVAPVPGATVSLAEELRVRYPFILMVPQSGTEHVLAARAERLGVRVIRGAEVAGLEQDLNQRNGGVDITLGNGERVRAGYVVGCDGAHSAVRRLLNIDFVGKQYATHIMLADVRLTRPPEELMFARTNNEGVVLVLPFGDGWYRAIVWDRLREQEPLSTPVSMADINDALGRIAGEEDPSDPVPPGLPTLTEKP</sequence>
<accession>A0A1A3NNQ6</accession>
<organism evidence="4 5">
    <name type="scientific">Mycobacterium asiaticum</name>
    <dbReference type="NCBI Taxonomy" id="1790"/>
    <lineage>
        <taxon>Bacteria</taxon>
        <taxon>Bacillati</taxon>
        <taxon>Actinomycetota</taxon>
        <taxon>Actinomycetes</taxon>
        <taxon>Mycobacteriales</taxon>
        <taxon>Mycobacteriaceae</taxon>
        <taxon>Mycobacterium</taxon>
    </lineage>
</organism>
<feature type="domain" description="FAD-binding" evidence="3">
    <location>
        <begin position="9"/>
        <end position="256"/>
    </location>
</feature>
<evidence type="ECO:0000256" key="1">
    <source>
        <dbReference type="ARBA" id="ARBA00023002"/>
    </source>
</evidence>
<dbReference type="InterPro" id="IPR036188">
    <property type="entry name" value="FAD/NAD-bd_sf"/>
</dbReference>
<dbReference type="InterPro" id="IPR050631">
    <property type="entry name" value="PheA/TfdB_FAD_monoxygenase"/>
</dbReference>
<dbReference type="InterPro" id="IPR002938">
    <property type="entry name" value="FAD-bd"/>
</dbReference>
<comment type="caution">
    <text evidence="4">The sequence shown here is derived from an EMBL/GenBank/DDBJ whole genome shotgun (WGS) entry which is preliminary data.</text>
</comment>
<dbReference type="PANTHER" id="PTHR43476">
    <property type="entry name" value="3-(3-HYDROXY-PHENYL)PROPIONATE/3-HYDROXYCINNAMIC ACID HYDROXYLASE"/>
    <property type="match status" value="1"/>
</dbReference>
<proteinExistence type="predicted"/>
<dbReference type="GO" id="GO:0071949">
    <property type="term" value="F:FAD binding"/>
    <property type="evidence" value="ECO:0007669"/>
    <property type="project" value="InterPro"/>
</dbReference>
<protein>
    <recommendedName>
        <fullName evidence="3">FAD-binding domain-containing protein</fullName>
    </recommendedName>
</protein>
<name>A0A1A3NNQ6_MYCAS</name>
<evidence type="ECO:0000313" key="5">
    <source>
        <dbReference type="Proteomes" id="UP000093819"/>
    </source>
</evidence>
<keyword evidence="1" id="KW-0560">Oxidoreductase</keyword>
<dbReference type="Gene3D" id="3.30.70.2450">
    <property type="match status" value="1"/>
</dbReference>
<evidence type="ECO:0000256" key="2">
    <source>
        <dbReference type="SAM" id="MobiDB-lite"/>
    </source>
</evidence>
<dbReference type="EMBL" id="LZLR01000099">
    <property type="protein sequence ID" value="OBK21957.1"/>
    <property type="molecule type" value="Genomic_DNA"/>
</dbReference>
<dbReference type="Gene3D" id="3.50.50.60">
    <property type="entry name" value="FAD/NAD(P)-binding domain"/>
    <property type="match status" value="1"/>
</dbReference>
<dbReference type="PROSITE" id="PS51257">
    <property type="entry name" value="PROKAR_LIPOPROTEIN"/>
    <property type="match status" value="1"/>
</dbReference>
<reference evidence="4 5" key="1">
    <citation type="submission" date="2016-06" db="EMBL/GenBank/DDBJ databases">
        <authorList>
            <person name="Kjaerup R.B."/>
            <person name="Dalgaard T.S."/>
            <person name="Juul-Madsen H.R."/>
        </authorList>
    </citation>
    <scope>NUCLEOTIDE SEQUENCE [LARGE SCALE GENOMIC DNA]</scope>
    <source>
        <strain evidence="4 5">1245335.1</strain>
    </source>
</reference>
<gene>
    <name evidence="4" type="ORF">A5635_22430</name>
</gene>
<dbReference type="PRINTS" id="PR00420">
    <property type="entry name" value="RNGMNOXGNASE"/>
</dbReference>
<dbReference type="PANTHER" id="PTHR43476:SF5">
    <property type="entry name" value="FAD-DEPENDENT MONOOXYGENASE"/>
    <property type="match status" value="1"/>
</dbReference>
<dbReference type="SUPFAM" id="SSF51905">
    <property type="entry name" value="FAD/NAD(P)-binding domain"/>
    <property type="match status" value="1"/>
</dbReference>
<dbReference type="GO" id="GO:0016491">
    <property type="term" value="F:oxidoreductase activity"/>
    <property type="evidence" value="ECO:0007669"/>
    <property type="project" value="UniProtKB-KW"/>
</dbReference>
<dbReference type="Pfam" id="PF01494">
    <property type="entry name" value="FAD_binding_3"/>
    <property type="match status" value="1"/>
</dbReference>
<dbReference type="AlphaFoldDB" id="A0A1A3NNQ6"/>
<dbReference type="OrthoDB" id="8670884at2"/>
<feature type="region of interest" description="Disordered" evidence="2">
    <location>
        <begin position="248"/>
        <end position="271"/>
    </location>
</feature>
<evidence type="ECO:0000313" key="4">
    <source>
        <dbReference type="EMBL" id="OBK21957.1"/>
    </source>
</evidence>
<evidence type="ECO:0000259" key="3">
    <source>
        <dbReference type="Pfam" id="PF01494"/>
    </source>
</evidence>